<sequence>MNNTELFSTIQEASSRSGLTTHTLRYYEKIGLLHDIQRDKSGKRFYSEEDMSWIIFLLRLRETGMSIQQMLRYSDLRREGESTVTERRKMLEEHQVLVRGKIAALQENSDVLDKKIELYKELELGLS</sequence>
<evidence type="ECO:0000259" key="2">
    <source>
        <dbReference type="PROSITE" id="PS50937"/>
    </source>
</evidence>
<dbReference type="InterPro" id="IPR000551">
    <property type="entry name" value="MerR-type_HTH_dom"/>
</dbReference>
<feature type="domain" description="HTH merR-type" evidence="2">
    <location>
        <begin position="9"/>
        <end position="76"/>
    </location>
</feature>
<evidence type="ECO:0000313" key="3">
    <source>
        <dbReference type="EMBL" id="ALC82982.1"/>
    </source>
</evidence>
<dbReference type="PANTHER" id="PTHR30204">
    <property type="entry name" value="REDOX-CYCLING DRUG-SENSING TRANSCRIPTIONAL ACTIVATOR SOXR"/>
    <property type="match status" value="1"/>
</dbReference>
<dbReference type="PRINTS" id="PR00040">
    <property type="entry name" value="HTHMERR"/>
</dbReference>
<dbReference type="Proteomes" id="UP000067625">
    <property type="component" value="Chromosome"/>
</dbReference>
<dbReference type="SMART" id="SM00422">
    <property type="entry name" value="HTH_MERR"/>
    <property type="match status" value="1"/>
</dbReference>
<dbReference type="PATRIC" id="fig|1441095.3.peg.3628"/>
<dbReference type="GO" id="GO:0003677">
    <property type="term" value="F:DNA binding"/>
    <property type="evidence" value="ECO:0007669"/>
    <property type="project" value="UniProtKB-KW"/>
</dbReference>
<reference evidence="3 4" key="2">
    <citation type="journal article" date="2016" name="Int. J. Syst. Evol. Microbiol.">
        <title>Bacillus gobiensis sp. nov., isolated from a soil sample.</title>
        <authorList>
            <person name="Liu B."/>
            <person name="Liu G.H."/>
            <person name="Cetin S."/>
            <person name="Schumann P."/>
            <person name="Pan Z.Z."/>
            <person name="Chen Q.Q."/>
        </authorList>
    </citation>
    <scope>NUCLEOTIDE SEQUENCE [LARGE SCALE GENOMIC DNA]</scope>
    <source>
        <strain evidence="3 4">FJAT-4402</strain>
    </source>
</reference>
<dbReference type="CDD" id="cd01109">
    <property type="entry name" value="HTH_YyaN"/>
    <property type="match status" value="1"/>
</dbReference>
<dbReference type="PROSITE" id="PS50937">
    <property type="entry name" value="HTH_MERR_2"/>
    <property type="match status" value="1"/>
</dbReference>
<dbReference type="InterPro" id="IPR047057">
    <property type="entry name" value="MerR_fam"/>
</dbReference>
<accession>A0A0M3RAD2</accession>
<dbReference type="SUPFAM" id="SSF46955">
    <property type="entry name" value="Putative DNA-binding domain"/>
    <property type="match status" value="1"/>
</dbReference>
<name>A0A0M3RAD2_9BACI</name>
<keyword evidence="4" id="KW-1185">Reference proteome</keyword>
<dbReference type="AlphaFoldDB" id="A0A0M3RAD2"/>
<proteinExistence type="predicted"/>
<dbReference type="EMBL" id="CP012600">
    <property type="protein sequence ID" value="ALC82982.1"/>
    <property type="molecule type" value="Genomic_DNA"/>
</dbReference>
<reference evidence="4" key="1">
    <citation type="submission" date="2015-08" db="EMBL/GenBank/DDBJ databases">
        <title>Genome sequencing project for genomic taxonomy and phylogenomics of Bacillus-like bacteria.</title>
        <authorList>
            <person name="Liu B."/>
            <person name="Wang J."/>
            <person name="Zhu Y."/>
            <person name="Liu G."/>
            <person name="Chen Q."/>
            <person name="Chen Z."/>
            <person name="Lan J."/>
            <person name="Che J."/>
            <person name="Ge C."/>
            <person name="Shi H."/>
            <person name="Pan Z."/>
            <person name="Liu X."/>
        </authorList>
    </citation>
    <scope>NUCLEOTIDE SEQUENCE [LARGE SCALE GENOMIC DNA]</scope>
    <source>
        <strain evidence="4">FJAT-4402</strain>
    </source>
</reference>
<gene>
    <name evidence="3" type="ORF">AM592_16405</name>
</gene>
<keyword evidence="1" id="KW-0238">DNA-binding</keyword>
<dbReference type="STRING" id="1441095.AM592_16405"/>
<dbReference type="OrthoDB" id="9811174at2"/>
<evidence type="ECO:0000256" key="1">
    <source>
        <dbReference type="ARBA" id="ARBA00023125"/>
    </source>
</evidence>
<organism evidence="3 4">
    <name type="scientific">Bacillus gobiensis</name>
    <dbReference type="NCBI Taxonomy" id="1441095"/>
    <lineage>
        <taxon>Bacteria</taxon>
        <taxon>Bacillati</taxon>
        <taxon>Bacillota</taxon>
        <taxon>Bacilli</taxon>
        <taxon>Bacillales</taxon>
        <taxon>Bacillaceae</taxon>
        <taxon>Bacillus</taxon>
    </lineage>
</organism>
<dbReference type="InterPro" id="IPR009061">
    <property type="entry name" value="DNA-bd_dom_put_sf"/>
</dbReference>
<dbReference type="GO" id="GO:0003700">
    <property type="term" value="F:DNA-binding transcription factor activity"/>
    <property type="evidence" value="ECO:0007669"/>
    <property type="project" value="InterPro"/>
</dbReference>
<dbReference type="Pfam" id="PF13411">
    <property type="entry name" value="MerR_1"/>
    <property type="match status" value="1"/>
</dbReference>
<dbReference type="Gene3D" id="1.10.1660.10">
    <property type="match status" value="1"/>
</dbReference>
<evidence type="ECO:0000313" key="4">
    <source>
        <dbReference type="Proteomes" id="UP000067625"/>
    </source>
</evidence>
<protein>
    <submittedName>
        <fullName evidence="3">MerR family transcriptional regulator</fullName>
    </submittedName>
</protein>
<dbReference type="PANTHER" id="PTHR30204:SF98">
    <property type="entry name" value="HTH-TYPE TRANSCRIPTIONAL REGULATOR ADHR"/>
    <property type="match status" value="1"/>
</dbReference>
<dbReference type="RefSeq" id="WP_053604808.1">
    <property type="nucleotide sequence ID" value="NZ_CP012600.1"/>
</dbReference>